<feature type="transmembrane region" description="Helical" evidence="1">
    <location>
        <begin position="290"/>
        <end position="309"/>
    </location>
</feature>
<evidence type="ECO:0000256" key="1">
    <source>
        <dbReference type="SAM" id="Phobius"/>
    </source>
</evidence>
<feature type="transmembrane region" description="Helical" evidence="1">
    <location>
        <begin position="93"/>
        <end position="114"/>
    </location>
</feature>
<sequence>MEASGDGDESPTRETHAEAEPTLVPFDVVEDSPDNRPNNCLLVLNVVFPFLILMDTGFRRQNVDKPLSFIRVVERWRRVRPVLPKAPKLSQCFLSLLLVTLFVNAGVVYIILSISSMTPEMEMGEDQKLRNATLKPRVGNHWTLATIGKYLLQTALIHYLCWQVLEQDRFIAKMRLEDPNGLNKPGLVHFMRRMLARLFCYTYKEMWLSAQFIDHLLLMLVGLPYSIVQPMLAVLHIELRDKGVELQGALQGDAWLVMSGALGCYSGLLMVGFLCATLGNGVKARRGYSYVFHICTLALATLMILEFLVQQQARQRYSQFHLKELVARFWYYRVIRVCMSASQLFATHSLCMLCAILLGHAQHFEKCPDLAWRVACKEALAVATFLVAVAWLGYYERVGHLWPLCLPRSFMIGALWEGTIFGLHIVIGFVLLAVGLHHSKEVVQLGTHENSRLLKSIRKLFDFDSFLICVTFVASSPHLLVEIYDLYAEKMYTLWALQILSSMYPLGVAVFTFAAWKQPPLHGMSRRCLWLALASVFETFIHNQLLEDCEFASATPGCCAFPSMHDVNAEGGHRLWEMCALDHRCRKQNPASRSDNSSYFCKLPLDFHEHGHGYGHGEDGHSGHPQVDVHSEFHLRWGEQLPSPTCDEMRQHWSDFPDDLKIQETSEHEESFSTAFKQFKTIGAAGDIEFNFAVLGILMKVILFVAHPNSDEILQLRRHAHPQH</sequence>
<keyword evidence="1" id="KW-0812">Transmembrane</keyword>
<protein>
    <submittedName>
        <fullName evidence="2">Uncharacterized protein</fullName>
    </submittedName>
</protein>
<reference evidence="3" key="2">
    <citation type="submission" date="2024-04" db="EMBL/GenBank/DDBJ databases">
        <authorList>
            <person name="Chen Y."/>
            <person name="Shah S."/>
            <person name="Dougan E. K."/>
            <person name="Thang M."/>
            <person name="Chan C."/>
        </authorList>
    </citation>
    <scope>NUCLEOTIDE SEQUENCE [LARGE SCALE GENOMIC DNA]</scope>
</reference>
<keyword evidence="1" id="KW-1133">Transmembrane helix</keyword>
<feature type="transmembrane region" description="Helical" evidence="1">
    <location>
        <begin position="492"/>
        <end position="516"/>
    </location>
</feature>
<evidence type="ECO:0000313" key="3">
    <source>
        <dbReference type="EMBL" id="CAL1125916.1"/>
    </source>
</evidence>
<dbReference type="OrthoDB" id="10384820at2759"/>
<dbReference type="EMBL" id="CAMXCT030000017">
    <property type="protein sequence ID" value="CAL4759853.1"/>
    <property type="molecule type" value="Genomic_DNA"/>
</dbReference>
<dbReference type="EMBL" id="CAMXCT010000017">
    <property type="protein sequence ID" value="CAI3972541.1"/>
    <property type="molecule type" value="Genomic_DNA"/>
</dbReference>
<feature type="transmembrane region" description="Helical" evidence="1">
    <location>
        <begin position="370"/>
        <end position="394"/>
    </location>
</feature>
<feature type="transmembrane region" description="Helical" evidence="1">
    <location>
        <begin position="414"/>
        <end position="439"/>
    </location>
</feature>
<keyword evidence="1" id="KW-0472">Membrane</keyword>
<feature type="transmembrane region" description="Helical" evidence="1">
    <location>
        <begin position="329"/>
        <end position="358"/>
    </location>
</feature>
<accession>A0A9P1BFP2</accession>
<name>A0A9P1BFP2_9DINO</name>
<dbReference type="Proteomes" id="UP001152797">
    <property type="component" value="Unassembled WGS sequence"/>
</dbReference>
<evidence type="ECO:0000313" key="2">
    <source>
        <dbReference type="EMBL" id="CAI3972541.1"/>
    </source>
</evidence>
<comment type="caution">
    <text evidence="2">The sequence shown here is derived from an EMBL/GenBank/DDBJ whole genome shotgun (WGS) entry which is preliminary data.</text>
</comment>
<dbReference type="EMBL" id="CAMXCT020000017">
    <property type="protein sequence ID" value="CAL1125916.1"/>
    <property type="molecule type" value="Genomic_DNA"/>
</dbReference>
<proteinExistence type="predicted"/>
<gene>
    <name evidence="2" type="ORF">C1SCF055_LOCUS1115</name>
</gene>
<reference evidence="2" key="1">
    <citation type="submission" date="2022-10" db="EMBL/GenBank/DDBJ databases">
        <authorList>
            <person name="Chen Y."/>
            <person name="Dougan E. K."/>
            <person name="Chan C."/>
            <person name="Rhodes N."/>
            <person name="Thang M."/>
        </authorList>
    </citation>
    <scope>NUCLEOTIDE SEQUENCE</scope>
</reference>
<feature type="transmembrane region" description="Helical" evidence="1">
    <location>
        <begin position="147"/>
        <end position="165"/>
    </location>
</feature>
<organism evidence="2">
    <name type="scientific">Cladocopium goreaui</name>
    <dbReference type="NCBI Taxonomy" id="2562237"/>
    <lineage>
        <taxon>Eukaryota</taxon>
        <taxon>Sar</taxon>
        <taxon>Alveolata</taxon>
        <taxon>Dinophyceae</taxon>
        <taxon>Suessiales</taxon>
        <taxon>Symbiodiniaceae</taxon>
        <taxon>Cladocopium</taxon>
    </lineage>
</organism>
<feature type="transmembrane region" description="Helical" evidence="1">
    <location>
        <begin position="255"/>
        <end position="278"/>
    </location>
</feature>
<evidence type="ECO:0000313" key="4">
    <source>
        <dbReference type="Proteomes" id="UP001152797"/>
    </source>
</evidence>
<feature type="transmembrane region" description="Helical" evidence="1">
    <location>
        <begin position="216"/>
        <end position="235"/>
    </location>
</feature>
<keyword evidence="4" id="KW-1185">Reference proteome</keyword>
<dbReference type="AlphaFoldDB" id="A0A9P1BFP2"/>